<dbReference type="InterPro" id="IPR036749">
    <property type="entry name" value="Expansin_CBD_sf"/>
</dbReference>
<dbReference type="InterPro" id="IPR036908">
    <property type="entry name" value="RlpA-like_sf"/>
</dbReference>
<feature type="domain" description="Expansin-like EG45" evidence="2">
    <location>
        <begin position="48"/>
        <end position="152"/>
    </location>
</feature>
<evidence type="ECO:0008006" key="6">
    <source>
        <dbReference type="Google" id="ProtNLM"/>
    </source>
</evidence>
<feature type="non-terminal residue" evidence="4">
    <location>
        <position position="1"/>
    </location>
</feature>
<organism evidence="4 5">
    <name type="scientific">Taxus chinensis</name>
    <name type="common">Chinese yew</name>
    <name type="synonym">Taxus wallichiana var. chinensis</name>
    <dbReference type="NCBI Taxonomy" id="29808"/>
    <lineage>
        <taxon>Eukaryota</taxon>
        <taxon>Viridiplantae</taxon>
        <taxon>Streptophyta</taxon>
        <taxon>Embryophyta</taxon>
        <taxon>Tracheophyta</taxon>
        <taxon>Spermatophyta</taxon>
        <taxon>Pinopsida</taxon>
        <taxon>Pinidae</taxon>
        <taxon>Conifers II</taxon>
        <taxon>Cupressales</taxon>
        <taxon>Taxaceae</taxon>
        <taxon>Taxus</taxon>
    </lineage>
</organism>
<dbReference type="AlphaFoldDB" id="A0AA38GDQ9"/>
<gene>
    <name evidence="4" type="ORF">KI387_016085</name>
</gene>
<dbReference type="PROSITE" id="PS50843">
    <property type="entry name" value="EXPANSIN_CBD"/>
    <property type="match status" value="1"/>
</dbReference>
<dbReference type="PROSITE" id="PS50842">
    <property type="entry name" value="EXPANSIN_EG45"/>
    <property type="match status" value="1"/>
</dbReference>
<dbReference type="InterPro" id="IPR007117">
    <property type="entry name" value="Expansin_CBD"/>
</dbReference>
<dbReference type="Pfam" id="PF03330">
    <property type="entry name" value="DPBB_1"/>
    <property type="match status" value="1"/>
</dbReference>
<dbReference type="Gene3D" id="2.60.40.760">
    <property type="entry name" value="Expansin, cellulose-binding-like domain"/>
    <property type="match status" value="1"/>
</dbReference>
<dbReference type="Proteomes" id="UP000824469">
    <property type="component" value="Unassembled WGS sequence"/>
</dbReference>
<dbReference type="Pfam" id="PF01357">
    <property type="entry name" value="Expansin_C"/>
    <property type="match status" value="1"/>
</dbReference>
<dbReference type="SUPFAM" id="SSF50685">
    <property type="entry name" value="Barwin-like endoglucanases"/>
    <property type="match status" value="1"/>
</dbReference>
<accession>A0AA38GDQ9</accession>
<evidence type="ECO:0000313" key="4">
    <source>
        <dbReference type="EMBL" id="KAH9321446.1"/>
    </source>
</evidence>
<evidence type="ECO:0000313" key="5">
    <source>
        <dbReference type="Proteomes" id="UP000824469"/>
    </source>
</evidence>
<evidence type="ECO:0000256" key="1">
    <source>
        <dbReference type="RuleBase" id="RU003460"/>
    </source>
</evidence>
<sequence length="242" mass="26745">KIMKSIDLKILCCAGWMLMFIFRPVLSCDRCLHKSKVAYYACSQDVDVGACGYESLASTLNGGAAASASAKIYREGVGCGACYQIRCTNQTICTKSGVKVVVTDYTENNERDFVLTTPTFSRLAQPSKSAELMKIGIPDIEYKRIPCKYPGQNLTVKISKISSYPSFFAFLFLYQGGQTDITSVDVAQVGSSNWKYMTHNYGAVWSMSDPPMGYLSIRMVVTSGYDRYTLWSREGVLPSNGK</sequence>
<protein>
    <recommendedName>
        <fullName evidence="6">Expansin-like B1</fullName>
    </recommendedName>
</protein>
<dbReference type="InterPro" id="IPR009009">
    <property type="entry name" value="RlpA-like_DPBB"/>
</dbReference>
<dbReference type="Gene3D" id="2.40.40.10">
    <property type="entry name" value="RlpA-like domain"/>
    <property type="match status" value="1"/>
</dbReference>
<comment type="caution">
    <text evidence="4">The sequence shown here is derived from an EMBL/GenBank/DDBJ whole genome shotgun (WGS) entry which is preliminary data.</text>
</comment>
<name>A0AA38GDQ9_TAXCH</name>
<comment type="similarity">
    <text evidence="1">Belongs to the expansin family.</text>
</comment>
<keyword evidence="5" id="KW-1185">Reference proteome</keyword>
<dbReference type="PRINTS" id="PR01225">
    <property type="entry name" value="EXPANSNFAMLY"/>
</dbReference>
<reference evidence="4 5" key="1">
    <citation type="journal article" date="2021" name="Nat. Plants">
        <title>The Taxus genome provides insights into paclitaxel biosynthesis.</title>
        <authorList>
            <person name="Xiong X."/>
            <person name="Gou J."/>
            <person name="Liao Q."/>
            <person name="Li Y."/>
            <person name="Zhou Q."/>
            <person name="Bi G."/>
            <person name="Li C."/>
            <person name="Du R."/>
            <person name="Wang X."/>
            <person name="Sun T."/>
            <person name="Guo L."/>
            <person name="Liang H."/>
            <person name="Lu P."/>
            <person name="Wu Y."/>
            <person name="Zhang Z."/>
            <person name="Ro D.K."/>
            <person name="Shang Y."/>
            <person name="Huang S."/>
            <person name="Yan J."/>
        </authorList>
    </citation>
    <scope>NUCLEOTIDE SEQUENCE [LARGE SCALE GENOMIC DNA]</scope>
    <source>
        <strain evidence="4">Ta-2019</strain>
    </source>
</reference>
<dbReference type="PANTHER" id="PTHR31692">
    <property type="entry name" value="EXPANSIN-B3"/>
    <property type="match status" value="1"/>
</dbReference>
<dbReference type="EMBL" id="JAHRHJ020000003">
    <property type="protein sequence ID" value="KAH9321446.1"/>
    <property type="molecule type" value="Genomic_DNA"/>
</dbReference>
<proteinExistence type="inferred from homology"/>
<dbReference type="SUPFAM" id="SSF49590">
    <property type="entry name" value="PHL pollen allergen"/>
    <property type="match status" value="1"/>
</dbReference>
<feature type="domain" description="Expansin-like CBD" evidence="3">
    <location>
        <begin position="166"/>
        <end position="242"/>
    </location>
</feature>
<evidence type="ECO:0000259" key="3">
    <source>
        <dbReference type="PROSITE" id="PS50843"/>
    </source>
</evidence>
<dbReference type="OMA" id="DFTENDQ"/>
<feature type="non-terminal residue" evidence="4">
    <location>
        <position position="242"/>
    </location>
</feature>
<dbReference type="InterPro" id="IPR007118">
    <property type="entry name" value="Expan_Lol_pI"/>
</dbReference>
<dbReference type="PANTHER" id="PTHR31692:SF4">
    <property type="entry name" value="EXPANSIN-LIKE A1-RELATED"/>
    <property type="match status" value="1"/>
</dbReference>
<dbReference type="GO" id="GO:0005576">
    <property type="term" value="C:extracellular region"/>
    <property type="evidence" value="ECO:0007669"/>
    <property type="project" value="InterPro"/>
</dbReference>
<dbReference type="InterPro" id="IPR007112">
    <property type="entry name" value="Expansin/allergen_DPBB_dom"/>
</dbReference>
<evidence type="ECO:0000259" key="2">
    <source>
        <dbReference type="PROSITE" id="PS50842"/>
    </source>
</evidence>